<keyword evidence="2" id="KW-1185">Reference proteome</keyword>
<dbReference type="Proteomes" id="UP000315395">
    <property type="component" value="Chromosome"/>
</dbReference>
<gene>
    <name evidence="1" type="ORF">FNH13_02885</name>
</gene>
<evidence type="ECO:0000313" key="2">
    <source>
        <dbReference type="Proteomes" id="UP000315395"/>
    </source>
</evidence>
<reference evidence="1 2" key="1">
    <citation type="submission" date="2019-07" db="EMBL/GenBank/DDBJ databases">
        <title>complete genome sequencing of Ornithinimicrobium sp. H23M54.</title>
        <authorList>
            <person name="Bae J.-W."/>
            <person name="Lee S.-Y."/>
        </authorList>
    </citation>
    <scope>NUCLEOTIDE SEQUENCE [LARGE SCALE GENOMIC DNA]</scope>
    <source>
        <strain evidence="1 2">H23M54</strain>
    </source>
</reference>
<name>A0A516G7B1_9MICO</name>
<protein>
    <submittedName>
        <fullName evidence="1">Uncharacterized protein</fullName>
    </submittedName>
</protein>
<dbReference type="RefSeq" id="WP_143782066.1">
    <property type="nucleotide sequence ID" value="NZ_CP041616.1"/>
</dbReference>
<dbReference type="EMBL" id="CP041616">
    <property type="protein sequence ID" value="QDO87408.1"/>
    <property type="molecule type" value="Genomic_DNA"/>
</dbReference>
<proteinExistence type="predicted"/>
<organism evidence="1 2">
    <name type="scientific">Ornithinimicrobium ciconiae</name>
    <dbReference type="NCBI Taxonomy" id="2594265"/>
    <lineage>
        <taxon>Bacteria</taxon>
        <taxon>Bacillati</taxon>
        <taxon>Actinomycetota</taxon>
        <taxon>Actinomycetes</taxon>
        <taxon>Micrococcales</taxon>
        <taxon>Ornithinimicrobiaceae</taxon>
        <taxon>Ornithinimicrobium</taxon>
    </lineage>
</organism>
<accession>A0A516G7B1</accession>
<dbReference type="KEGG" id="orz:FNH13_02885"/>
<dbReference type="AlphaFoldDB" id="A0A516G7B1"/>
<sequence>MKSTAKRANLGKKIALSIQACAILTNPDRAPGEVGQGFYRDRHLPEDGGCTDAGRGIDHLLKVTRGEAFLAQLLQEFIAVLGLFQGSIGAEPC</sequence>
<evidence type="ECO:0000313" key="1">
    <source>
        <dbReference type="EMBL" id="QDO87408.1"/>
    </source>
</evidence>